<dbReference type="Gene3D" id="2.130.10.130">
    <property type="entry name" value="Integrin alpha, N-terminal"/>
    <property type="match status" value="1"/>
</dbReference>
<organism evidence="4">
    <name type="scientific">hydrothermal vent metagenome</name>
    <dbReference type="NCBI Taxonomy" id="652676"/>
    <lineage>
        <taxon>unclassified sequences</taxon>
        <taxon>metagenomes</taxon>
        <taxon>ecological metagenomes</taxon>
    </lineage>
</organism>
<dbReference type="InterPro" id="IPR036890">
    <property type="entry name" value="HATPase_C_sf"/>
</dbReference>
<dbReference type="SUPFAM" id="SSF55874">
    <property type="entry name" value="ATPase domain of HSP90 chaperone/DNA topoisomerase II/histidine kinase"/>
    <property type="match status" value="1"/>
</dbReference>
<accession>A0A3B0UYM9</accession>
<feature type="transmembrane region" description="Helical" evidence="2">
    <location>
        <begin position="843"/>
        <end position="865"/>
    </location>
</feature>
<dbReference type="PANTHER" id="PTHR46580">
    <property type="entry name" value="SENSOR KINASE-RELATED"/>
    <property type="match status" value="1"/>
</dbReference>
<evidence type="ECO:0000256" key="2">
    <source>
        <dbReference type="SAM" id="Phobius"/>
    </source>
</evidence>
<reference evidence="4" key="1">
    <citation type="submission" date="2018-06" db="EMBL/GenBank/DDBJ databases">
        <authorList>
            <person name="Zhirakovskaya E."/>
        </authorList>
    </citation>
    <scope>NUCLEOTIDE SEQUENCE</scope>
</reference>
<dbReference type="Pfam" id="PF13517">
    <property type="entry name" value="FG-GAP_3"/>
    <property type="match status" value="2"/>
</dbReference>
<dbReference type="CDD" id="cd00075">
    <property type="entry name" value="HATPase"/>
    <property type="match status" value="1"/>
</dbReference>
<dbReference type="PANTHER" id="PTHR46580:SF4">
    <property type="entry name" value="ATP_GTP-BINDING PROTEIN"/>
    <property type="match status" value="1"/>
</dbReference>
<protein>
    <recommendedName>
        <fullName evidence="3">Histidine kinase domain-containing protein</fullName>
    </recommendedName>
</protein>
<dbReference type="Pfam" id="PF07593">
    <property type="entry name" value="UnbV_ASPIC"/>
    <property type="match status" value="1"/>
</dbReference>
<dbReference type="Pfam" id="PF02518">
    <property type="entry name" value="HATPase_c"/>
    <property type="match status" value="1"/>
</dbReference>
<dbReference type="InterPro" id="IPR004358">
    <property type="entry name" value="Sig_transdc_His_kin-like_C"/>
</dbReference>
<dbReference type="InterPro" id="IPR015943">
    <property type="entry name" value="WD40/YVTN_repeat-like_dom_sf"/>
</dbReference>
<feature type="domain" description="Histidine kinase" evidence="3">
    <location>
        <begin position="1039"/>
        <end position="1180"/>
    </location>
</feature>
<gene>
    <name evidence="4" type="ORF">MNBD_BACTEROID07-1476</name>
</gene>
<dbReference type="GO" id="GO:0016772">
    <property type="term" value="F:transferase activity, transferring phosphorus-containing groups"/>
    <property type="evidence" value="ECO:0007669"/>
    <property type="project" value="InterPro"/>
</dbReference>
<evidence type="ECO:0000313" key="4">
    <source>
        <dbReference type="EMBL" id="VAW30587.1"/>
    </source>
</evidence>
<keyword evidence="2" id="KW-0812">Transmembrane</keyword>
<feature type="transmembrane region" description="Helical" evidence="2">
    <location>
        <begin position="871"/>
        <end position="892"/>
    </location>
</feature>
<dbReference type="InterPro" id="IPR005467">
    <property type="entry name" value="His_kinase_dom"/>
</dbReference>
<dbReference type="InterPro" id="IPR013517">
    <property type="entry name" value="FG-GAP"/>
</dbReference>
<keyword evidence="2" id="KW-0472">Membrane</keyword>
<dbReference type="PRINTS" id="PR00344">
    <property type="entry name" value="BCTRLSENSOR"/>
</dbReference>
<dbReference type="InterPro" id="IPR011519">
    <property type="entry name" value="UnbV_ASPIC"/>
</dbReference>
<dbReference type="Gene3D" id="2.130.10.10">
    <property type="entry name" value="YVTN repeat-like/Quinoprotein amine dehydrogenase"/>
    <property type="match status" value="1"/>
</dbReference>
<proteinExistence type="predicted"/>
<dbReference type="InterPro" id="IPR028994">
    <property type="entry name" value="Integrin_alpha_N"/>
</dbReference>
<sequence length="1182" mass="135329">MKRSLKIFILFLFIVFSNSVTARVKWESLKTPARAKLIIGGNSLTNFWILDEENNILHNVRGKWTVYPFNKLFSVTHFRSYFPILVEGNRLFIFLTDTDWKTHIAEIRNGKIIYYAFVTSAPLYRITRVSNTLYATGNFGIILKLQDGHWIQLPSPIHSHIHSAAADKRGTLWLGTNNEGVFSWNGKEFHHFNHPVKITKVPVNRIKIIRDTLYINTSKGVSYKLYNGIFHPVPPQRTPFTSTVKLMHNGYYKIVSNNGNVRYIPYLYKIKSFKELRDGHALLLTQSHQLFFDHHVTGNFFLDFASRLGLEGPKYSYTPINTEPEVAKNSLYLKLRPGIIFSDFNNDFYQDILLFNVSDERHPYLYLNNQSHYFNNFAGPLGLNKFTFNGFFSYAFDLNGDNIPEIISPDFRNRNYYLNIVEKSAGKYQLSASIPMPKEYAVNPLQYLSFTDIDKDGDLDIALVFGYSESGKGSIIFLKNNSYGNFSVPDTTLADVFRGWNVQTIFADFNNDGLDDVAVCRNWGANVIYFQDKNSGWSARRLPSPKNFRSQQRKSGIVAFDYDNDGDLDIVMLAEQPFIRILQNDGKGNFTDITQKSGLNILNTGKKSGQITAGDFDNNGFIDLFITVHTENKWKNFIFLNDSSHRFVDESENLGISNGKVEFVATGDIDNDGDLDLYGFRQGSNVLWLNNLNSTNYLRFRLTGIKSNSAAIGAKIWLYEAGHLGNSNYLSGYRQTGSKLTGWGYQNERIVHFGVNDKKKYDVRIVFPTGKTKILKNLLPGRTIHVTEISAPVSWFYLADHKAHVLLRDKEFLSYLLVIILGLFFLMFTIQYGTKKFRWDVRLTTIIVSLNLIIFAILLFVLYRNETGMKYYLPLAVILFGSFGPLGFFLWIKRFTGLKSEKENDYALFQALQNFAHGAWAASNLNSLQLFFENMSMDDLRDNDFLQPFEKRKETFFNLTLPVINEIISLSEKSNKNRELLPEIINNKNGLVRFLSSDFSHMRSLDNEHLSTAIMKLREALSLLKNMIFAGNSCYPSLILNNLREELENLTSSNNIDLKIINFLSGEDAVLMDATSLANILDNCIQNSRKAMAENPEKKMTIKFIKADPRIFIEITDNGKGIPEGEQEKIFENGYSSTHSTGYGLFYAKETLKKYGGRIYVKNSVPHQRTTFVIELQKGSKK</sequence>
<keyword evidence="2" id="KW-1133">Transmembrane helix</keyword>
<evidence type="ECO:0000259" key="3">
    <source>
        <dbReference type="PROSITE" id="PS50109"/>
    </source>
</evidence>
<dbReference type="InterPro" id="IPR003594">
    <property type="entry name" value="HATPase_dom"/>
</dbReference>
<dbReference type="Gene3D" id="3.30.565.10">
    <property type="entry name" value="Histidine kinase-like ATPase, C-terminal domain"/>
    <property type="match status" value="1"/>
</dbReference>
<dbReference type="PROSITE" id="PS50109">
    <property type="entry name" value="HIS_KIN"/>
    <property type="match status" value="1"/>
</dbReference>
<name>A0A3B0UYM9_9ZZZZ</name>
<dbReference type="AlphaFoldDB" id="A0A3B0UYM9"/>
<dbReference type="EMBL" id="UOET01000541">
    <property type="protein sequence ID" value="VAW30587.1"/>
    <property type="molecule type" value="Genomic_DNA"/>
</dbReference>
<keyword evidence="1" id="KW-0732">Signal</keyword>
<feature type="transmembrane region" description="Helical" evidence="2">
    <location>
        <begin position="812"/>
        <end position="831"/>
    </location>
</feature>
<evidence type="ECO:0000256" key="1">
    <source>
        <dbReference type="ARBA" id="ARBA00022729"/>
    </source>
</evidence>
<dbReference type="SMART" id="SM00387">
    <property type="entry name" value="HATPase_c"/>
    <property type="match status" value="1"/>
</dbReference>
<dbReference type="SUPFAM" id="SSF69318">
    <property type="entry name" value="Integrin alpha N-terminal domain"/>
    <property type="match status" value="1"/>
</dbReference>